<comment type="caution">
    <text evidence="1">The sequence shown here is derived from an EMBL/GenBank/DDBJ whole genome shotgun (WGS) entry which is preliminary data.</text>
</comment>
<dbReference type="Proteomes" id="UP000615446">
    <property type="component" value="Unassembled WGS sequence"/>
</dbReference>
<reference evidence="1" key="1">
    <citation type="submission" date="2019-10" db="EMBL/GenBank/DDBJ databases">
        <title>Conservation and host-specific expression of non-tandemly repeated heterogenous ribosome RNA gene in arbuscular mycorrhizal fungi.</title>
        <authorList>
            <person name="Maeda T."/>
            <person name="Kobayashi Y."/>
            <person name="Nakagawa T."/>
            <person name="Ezawa T."/>
            <person name="Yamaguchi K."/>
            <person name="Bino T."/>
            <person name="Nishimoto Y."/>
            <person name="Shigenobu S."/>
            <person name="Kawaguchi M."/>
        </authorList>
    </citation>
    <scope>NUCLEOTIDE SEQUENCE</scope>
    <source>
        <strain evidence="1">HR1</strain>
    </source>
</reference>
<protein>
    <submittedName>
        <fullName evidence="1">Kinase-like domain-containing protein</fullName>
    </submittedName>
</protein>
<keyword evidence="1" id="KW-0418">Kinase</keyword>
<evidence type="ECO:0000313" key="2">
    <source>
        <dbReference type="Proteomes" id="UP000615446"/>
    </source>
</evidence>
<name>A0A8H3KU30_9GLOM</name>
<keyword evidence="1" id="KW-0808">Transferase</keyword>
<dbReference type="SUPFAM" id="SSF56112">
    <property type="entry name" value="Protein kinase-like (PK-like)"/>
    <property type="match status" value="1"/>
</dbReference>
<dbReference type="OrthoDB" id="5412996at2759"/>
<dbReference type="AlphaFoldDB" id="A0A8H3KU30"/>
<accession>A0A8H3KU30</accession>
<dbReference type="EMBL" id="BLAL01000018">
    <property type="protein sequence ID" value="GES75923.1"/>
    <property type="molecule type" value="Genomic_DNA"/>
</dbReference>
<sequence>MNNENSNLSDDDEPALDLDINVLQQFVSSCLNRCYVRIRILTRGLNNEVYLLQSDAGTDCIVRLSRDIIHPPGKFISEVATIKYVSQNTCIKVPESEPYGNYPIWIEEETRPFEDLDVQLRENFGKS</sequence>
<dbReference type="InterPro" id="IPR011009">
    <property type="entry name" value="Kinase-like_dom_sf"/>
</dbReference>
<evidence type="ECO:0000313" key="1">
    <source>
        <dbReference type="EMBL" id="GES75923.1"/>
    </source>
</evidence>
<proteinExistence type="predicted"/>
<organism evidence="1 2">
    <name type="scientific">Rhizophagus clarus</name>
    <dbReference type="NCBI Taxonomy" id="94130"/>
    <lineage>
        <taxon>Eukaryota</taxon>
        <taxon>Fungi</taxon>
        <taxon>Fungi incertae sedis</taxon>
        <taxon>Mucoromycota</taxon>
        <taxon>Glomeromycotina</taxon>
        <taxon>Glomeromycetes</taxon>
        <taxon>Glomerales</taxon>
        <taxon>Glomeraceae</taxon>
        <taxon>Rhizophagus</taxon>
    </lineage>
</organism>
<gene>
    <name evidence="1" type="ORF">RCL2_000332600</name>
</gene>
<dbReference type="GO" id="GO:0016301">
    <property type="term" value="F:kinase activity"/>
    <property type="evidence" value="ECO:0007669"/>
    <property type="project" value="UniProtKB-KW"/>
</dbReference>